<comment type="caution">
    <text evidence="1">The sequence shown here is derived from an EMBL/GenBank/DDBJ whole genome shotgun (WGS) entry which is preliminary data.</text>
</comment>
<proteinExistence type="predicted"/>
<evidence type="ECO:0000313" key="2">
    <source>
        <dbReference type="Proteomes" id="UP001341840"/>
    </source>
</evidence>
<keyword evidence="2" id="KW-1185">Reference proteome</keyword>
<protein>
    <submittedName>
        <fullName evidence="1">Uncharacterized protein</fullName>
    </submittedName>
</protein>
<dbReference type="EMBL" id="JASCZI010211664">
    <property type="protein sequence ID" value="MED6195670.1"/>
    <property type="molecule type" value="Genomic_DNA"/>
</dbReference>
<organism evidence="1 2">
    <name type="scientific">Stylosanthes scabra</name>
    <dbReference type="NCBI Taxonomy" id="79078"/>
    <lineage>
        <taxon>Eukaryota</taxon>
        <taxon>Viridiplantae</taxon>
        <taxon>Streptophyta</taxon>
        <taxon>Embryophyta</taxon>
        <taxon>Tracheophyta</taxon>
        <taxon>Spermatophyta</taxon>
        <taxon>Magnoliopsida</taxon>
        <taxon>eudicotyledons</taxon>
        <taxon>Gunneridae</taxon>
        <taxon>Pentapetalae</taxon>
        <taxon>rosids</taxon>
        <taxon>fabids</taxon>
        <taxon>Fabales</taxon>
        <taxon>Fabaceae</taxon>
        <taxon>Papilionoideae</taxon>
        <taxon>50 kb inversion clade</taxon>
        <taxon>dalbergioids sensu lato</taxon>
        <taxon>Dalbergieae</taxon>
        <taxon>Pterocarpus clade</taxon>
        <taxon>Stylosanthes</taxon>
    </lineage>
</organism>
<evidence type="ECO:0000313" key="1">
    <source>
        <dbReference type="EMBL" id="MED6195670.1"/>
    </source>
</evidence>
<sequence length="88" mass="9661">MHDSETLGHGFSTITTTGFPPVCFIGDSPIGFTTAAQAWSGLGSFGSAFTPEHWRRCRGSNFRVLTNGGSSRRWTCSLRLRVPKQLQK</sequence>
<name>A0ABU6XEV1_9FABA</name>
<dbReference type="Proteomes" id="UP001341840">
    <property type="component" value="Unassembled WGS sequence"/>
</dbReference>
<accession>A0ABU6XEV1</accession>
<reference evidence="1 2" key="1">
    <citation type="journal article" date="2023" name="Plants (Basel)">
        <title>Bridging the Gap: Combining Genomics and Transcriptomics Approaches to Understand Stylosanthes scabra, an Orphan Legume from the Brazilian Caatinga.</title>
        <authorList>
            <person name="Ferreira-Neto J.R.C."/>
            <person name="da Silva M.D."/>
            <person name="Binneck E."/>
            <person name="de Melo N.F."/>
            <person name="da Silva R.H."/>
            <person name="de Melo A.L.T.M."/>
            <person name="Pandolfi V."/>
            <person name="Bustamante F.O."/>
            <person name="Brasileiro-Vidal A.C."/>
            <person name="Benko-Iseppon A.M."/>
        </authorList>
    </citation>
    <scope>NUCLEOTIDE SEQUENCE [LARGE SCALE GENOMIC DNA]</scope>
    <source>
        <tissue evidence="1">Leaves</tissue>
    </source>
</reference>
<gene>
    <name evidence="1" type="ORF">PIB30_040168</name>
</gene>